<gene>
    <name evidence="5" type="ORF">KSP40_PGU001090</name>
</gene>
<evidence type="ECO:0000256" key="2">
    <source>
        <dbReference type="ARBA" id="ARBA00022980"/>
    </source>
</evidence>
<dbReference type="InterPro" id="IPR001971">
    <property type="entry name" value="Ribosomal_uS11"/>
</dbReference>
<comment type="caution">
    <text evidence="5">The sequence shown here is derived from an EMBL/GenBank/DDBJ whole genome shotgun (WGS) entry which is preliminary data.</text>
</comment>
<feature type="region of interest" description="Disordered" evidence="4">
    <location>
        <begin position="126"/>
        <end position="151"/>
    </location>
</feature>
<evidence type="ECO:0000256" key="1">
    <source>
        <dbReference type="ARBA" id="ARBA00006194"/>
    </source>
</evidence>
<keyword evidence="2" id="KW-0689">Ribosomal protein</keyword>
<keyword evidence="6" id="KW-1185">Reference proteome</keyword>
<accession>A0ABR2MZ88</accession>
<evidence type="ECO:0000256" key="3">
    <source>
        <dbReference type="ARBA" id="ARBA00023274"/>
    </source>
</evidence>
<dbReference type="EMBL" id="JBBWWR010000003">
    <property type="protein sequence ID" value="KAK8969538.1"/>
    <property type="molecule type" value="Genomic_DNA"/>
</dbReference>
<dbReference type="PANTHER" id="PTHR11759">
    <property type="entry name" value="40S RIBOSOMAL PROTEIN S14/30S RIBOSOMAL PROTEIN S11"/>
    <property type="match status" value="1"/>
</dbReference>
<dbReference type="SUPFAM" id="SSF53137">
    <property type="entry name" value="Translational machinery components"/>
    <property type="match status" value="1"/>
</dbReference>
<proteinExistence type="inferred from homology"/>
<dbReference type="Proteomes" id="UP001412067">
    <property type="component" value="Unassembled WGS sequence"/>
</dbReference>
<evidence type="ECO:0000313" key="5">
    <source>
        <dbReference type="EMBL" id="KAK8969538.1"/>
    </source>
</evidence>
<evidence type="ECO:0000313" key="6">
    <source>
        <dbReference type="Proteomes" id="UP001412067"/>
    </source>
</evidence>
<dbReference type="Gene3D" id="3.30.420.80">
    <property type="entry name" value="Ribosomal protein S11"/>
    <property type="match status" value="1"/>
</dbReference>
<dbReference type="InterPro" id="IPR036967">
    <property type="entry name" value="Ribosomal_uS11_sf"/>
</dbReference>
<reference evidence="5 6" key="1">
    <citation type="journal article" date="2022" name="Nat. Plants">
        <title>Genomes of leafy and leafless Platanthera orchids illuminate the evolution of mycoheterotrophy.</title>
        <authorList>
            <person name="Li M.H."/>
            <person name="Liu K.W."/>
            <person name="Li Z."/>
            <person name="Lu H.C."/>
            <person name="Ye Q.L."/>
            <person name="Zhang D."/>
            <person name="Wang J.Y."/>
            <person name="Li Y.F."/>
            <person name="Zhong Z.M."/>
            <person name="Liu X."/>
            <person name="Yu X."/>
            <person name="Liu D.K."/>
            <person name="Tu X.D."/>
            <person name="Liu B."/>
            <person name="Hao Y."/>
            <person name="Liao X.Y."/>
            <person name="Jiang Y.T."/>
            <person name="Sun W.H."/>
            <person name="Chen J."/>
            <person name="Chen Y.Q."/>
            <person name="Ai Y."/>
            <person name="Zhai J.W."/>
            <person name="Wu S.S."/>
            <person name="Zhou Z."/>
            <person name="Hsiao Y.Y."/>
            <person name="Wu W.L."/>
            <person name="Chen Y.Y."/>
            <person name="Lin Y.F."/>
            <person name="Hsu J.L."/>
            <person name="Li C.Y."/>
            <person name="Wang Z.W."/>
            <person name="Zhao X."/>
            <person name="Zhong W.Y."/>
            <person name="Ma X.K."/>
            <person name="Ma L."/>
            <person name="Huang J."/>
            <person name="Chen G.Z."/>
            <person name="Huang M.Z."/>
            <person name="Huang L."/>
            <person name="Peng D.H."/>
            <person name="Luo Y.B."/>
            <person name="Zou S.Q."/>
            <person name="Chen S.P."/>
            <person name="Lan S."/>
            <person name="Tsai W.C."/>
            <person name="Van de Peer Y."/>
            <person name="Liu Z.J."/>
        </authorList>
    </citation>
    <scope>NUCLEOTIDE SEQUENCE [LARGE SCALE GENOMIC DNA]</scope>
    <source>
        <strain evidence="5">Lor288</strain>
    </source>
</reference>
<comment type="similarity">
    <text evidence="1">Belongs to the universal ribosomal protein uS11 family.</text>
</comment>
<protein>
    <submittedName>
        <fullName evidence="5">Uncharacterized protein</fullName>
    </submittedName>
</protein>
<organism evidence="5 6">
    <name type="scientific">Platanthera guangdongensis</name>
    <dbReference type="NCBI Taxonomy" id="2320717"/>
    <lineage>
        <taxon>Eukaryota</taxon>
        <taxon>Viridiplantae</taxon>
        <taxon>Streptophyta</taxon>
        <taxon>Embryophyta</taxon>
        <taxon>Tracheophyta</taxon>
        <taxon>Spermatophyta</taxon>
        <taxon>Magnoliopsida</taxon>
        <taxon>Liliopsida</taxon>
        <taxon>Asparagales</taxon>
        <taxon>Orchidaceae</taxon>
        <taxon>Orchidoideae</taxon>
        <taxon>Orchideae</taxon>
        <taxon>Orchidinae</taxon>
        <taxon>Platanthera</taxon>
    </lineage>
</organism>
<evidence type="ECO:0000256" key="4">
    <source>
        <dbReference type="SAM" id="MobiDB-lite"/>
    </source>
</evidence>
<sequence length="371" mass="41610">MKLFKFSKIVLSRTRQLINLFSKNLAVVVSWASAGTSGFRGTRKGTPYAAQATASNAIRTVSDQGMQRAEVMIKGPGLGRDAALRGIPIIDRVLQDTHTIDGRTQLVPGMRPGGGPMPNSFVPFVQPGQHPHSGGGRRTGPGPMQQTQQQLPVQQRQIACGVQDIDAEDSENELSMMEYVDDFLKAKNPAEFARRQRKKLKLFNFSKIIRYKTRQLIHLFNKNCHFSCLCEALHRQVWTHKLSSVKGWRAERLVLAEGGGLRQGTSPLFKEEMDFSIPEIITVSDFILNLAVDLPTLLYSFNTLSSSSLPVFDTIFPIRLLHSTTRKLHLYHSNRLIHDEFNTGFSGEYSVTKFLELRLIHSEFNGVDSGR</sequence>
<dbReference type="HAMAP" id="MF_01310">
    <property type="entry name" value="Ribosomal_uS11"/>
    <property type="match status" value="1"/>
</dbReference>
<keyword evidence="3" id="KW-0687">Ribonucleoprotein</keyword>
<name>A0ABR2MZ88_9ASPA</name>
<dbReference type="Pfam" id="PF00411">
    <property type="entry name" value="Ribosomal_S11"/>
    <property type="match status" value="1"/>
</dbReference>